<dbReference type="RefSeq" id="XP_007769854.1">
    <property type="nucleotide sequence ID" value="XM_007771664.1"/>
</dbReference>
<dbReference type="EMBL" id="JH711580">
    <property type="protein sequence ID" value="EIW80110.1"/>
    <property type="molecule type" value="Genomic_DNA"/>
</dbReference>
<dbReference type="KEGG" id="cput:CONPUDRAFT_74360"/>
<dbReference type="Proteomes" id="UP000053558">
    <property type="component" value="Unassembled WGS sequence"/>
</dbReference>
<proteinExistence type="predicted"/>
<gene>
    <name evidence="2" type="ORF">CONPUDRAFT_74360</name>
</gene>
<accession>A0A5M3MM58</accession>
<evidence type="ECO:0000256" key="1">
    <source>
        <dbReference type="SAM" id="MobiDB-lite"/>
    </source>
</evidence>
<name>A0A5M3MM58_CONPW</name>
<feature type="compositionally biased region" description="Polar residues" evidence="1">
    <location>
        <begin position="226"/>
        <end position="241"/>
    </location>
</feature>
<sequence length="356" mass="38336">MSLLTFVLPSAWQALQLLLRRLPNYAMVSKFFYTSPGVGAFLKWYIKANIDTHKFRSKALEVKYLLLTIQGQPQNTVWHHLVKKLIGWPLDKWCNPSNLYGGMPTLQFVFDAIIAGTCKFIQVNNAEVASRKQQIAMCKVLTPDFDCRLPAPAPSSTLAPAPAPSAPATMPSAPAAVPHLTTTAHLATATTLFEQALVFTPAVTLATPAPVPSTPPVASSKPALTSIPTSFEPASTPSTLTPLHLYQLPPTTPESHAPDLLLPGPTPAPKFAEVVKSTETIGTAIVAAPIAIDLDFLVPALFLWSLTSLLQSPTLFWPAKLQPLCMLPPLPTLLPLLHPVPIHTLCVSRGGVPKIQ</sequence>
<comment type="caution">
    <text evidence="2">The sequence shown here is derived from an EMBL/GenBank/DDBJ whole genome shotgun (WGS) entry which is preliminary data.</text>
</comment>
<protein>
    <submittedName>
        <fullName evidence="2">Uncharacterized protein</fullName>
    </submittedName>
</protein>
<reference evidence="3" key="1">
    <citation type="journal article" date="2012" name="Science">
        <title>The Paleozoic origin of enzymatic lignin decomposition reconstructed from 31 fungal genomes.</title>
        <authorList>
            <person name="Floudas D."/>
            <person name="Binder M."/>
            <person name="Riley R."/>
            <person name="Barry K."/>
            <person name="Blanchette R.A."/>
            <person name="Henrissat B."/>
            <person name="Martinez A.T."/>
            <person name="Otillar R."/>
            <person name="Spatafora J.W."/>
            <person name="Yadav J.S."/>
            <person name="Aerts A."/>
            <person name="Benoit I."/>
            <person name="Boyd A."/>
            <person name="Carlson A."/>
            <person name="Copeland A."/>
            <person name="Coutinho P.M."/>
            <person name="de Vries R.P."/>
            <person name="Ferreira P."/>
            <person name="Findley K."/>
            <person name="Foster B."/>
            <person name="Gaskell J."/>
            <person name="Glotzer D."/>
            <person name="Gorecki P."/>
            <person name="Heitman J."/>
            <person name="Hesse C."/>
            <person name="Hori C."/>
            <person name="Igarashi K."/>
            <person name="Jurgens J.A."/>
            <person name="Kallen N."/>
            <person name="Kersten P."/>
            <person name="Kohler A."/>
            <person name="Kuees U."/>
            <person name="Kumar T.K.A."/>
            <person name="Kuo A."/>
            <person name="LaButti K."/>
            <person name="Larrondo L.F."/>
            <person name="Lindquist E."/>
            <person name="Ling A."/>
            <person name="Lombard V."/>
            <person name="Lucas S."/>
            <person name="Lundell T."/>
            <person name="Martin R."/>
            <person name="McLaughlin D.J."/>
            <person name="Morgenstern I."/>
            <person name="Morin E."/>
            <person name="Murat C."/>
            <person name="Nagy L.G."/>
            <person name="Nolan M."/>
            <person name="Ohm R.A."/>
            <person name="Patyshakuliyeva A."/>
            <person name="Rokas A."/>
            <person name="Ruiz-Duenas F.J."/>
            <person name="Sabat G."/>
            <person name="Salamov A."/>
            <person name="Samejima M."/>
            <person name="Schmutz J."/>
            <person name="Slot J.C."/>
            <person name="St John F."/>
            <person name="Stenlid J."/>
            <person name="Sun H."/>
            <person name="Sun S."/>
            <person name="Syed K."/>
            <person name="Tsang A."/>
            <person name="Wiebenga A."/>
            <person name="Young D."/>
            <person name="Pisabarro A."/>
            <person name="Eastwood D.C."/>
            <person name="Martin F."/>
            <person name="Cullen D."/>
            <person name="Grigoriev I.V."/>
            <person name="Hibbett D.S."/>
        </authorList>
    </citation>
    <scope>NUCLEOTIDE SEQUENCE [LARGE SCALE GENOMIC DNA]</scope>
    <source>
        <strain evidence="3">RWD-64-598 SS2</strain>
    </source>
</reference>
<evidence type="ECO:0000313" key="2">
    <source>
        <dbReference type="EMBL" id="EIW80110.1"/>
    </source>
</evidence>
<organism evidence="2 3">
    <name type="scientific">Coniophora puteana (strain RWD-64-598)</name>
    <name type="common">Brown rot fungus</name>
    <dbReference type="NCBI Taxonomy" id="741705"/>
    <lineage>
        <taxon>Eukaryota</taxon>
        <taxon>Fungi</taxon>
        <taxon>Dikarya</taxon>
        <taxon>Basidiomycota</taxon>
        <taxon>Agaricomycotina</taxon>
        <taxon>Agaricomycetes</taxon>
        <taxon>Agaricomycetidae</taxon>
        <taxon>Boletales</taxon>
        <taxon>Coniophorineae</taxon>
        <taxon>Coniophoraceae</taxon>
        <taxon>Coniophora</taxon>
    </lineage>
</organism>
<feature type="region of interest" description="Disordered" evidence="1">
    <location>
        <begin position="210"/>
        <end position="249"/>
    </location>
</feature>
<keyword evidence="3" id="KW-1185">Reference proteome</keyword>
<evidence type="ECO:0000313" key="3">
    <source>
        <dbReference type="Proteomes" id="UP000053558"/>
    </source>
</evidence>
<dbReference type="OrthoDB" id="3253416at2759"/>
<dbReference type="AlphaFoldDB" id="A0A5M3MM58"/>
<dbReference type="GeneID" id="19209223"/>